<sequence length="205" mass="23739">MVQYSDLKLLSIWTSPARSELAQLIYETVTKDDNSTVYYIDATNRFPLKEFQQITSPNDKEIYDRIRIITCLDLAELAITVNKVVQVLNMDKIHRQQRQNDKDENPAEILLVLQGLELMFRNTQLNCSPNESHLALRDLLLRLRTIANNTASDNLKLRTMLTFPREELLKFVNRSTNDNKRLKTSSINGNTLGEYVAKYYADIVI</sequence>
<organism evidence="1 2">
    <name type="scientific">Torulaspora globosa</name>
    <dbReference type="NCBI Taxonomy" id="48254"/>
    <lineage>
        <taxon>Eukaryota</taxon>
        <taxon>Fungi</taxon>
        <taxon>Dikarya</taxon>
        <taxon>Ascomycota</taxon>
        <taxon>Saccharomycotina</taxon>
        <taxon>Saccharomycetes</taxon>
        <taxon>Saccharomycetales</taxon>
        <taxon>Saccharomycetaceae</taxon>
        <taxon>Torulaspora</taxon>
    </lineage>
</organism>
<dbReference type="Pfam" id="PF16834">
    <property type="entry name" value="CSM2"/>
    <property type="match status" value="1"/>
</dbReference>
<dbReference type="GO" id="GO:0000725">
    <property type="term" value="P:recombinational repair"/>
    <property type="evidence" value="ECO:0007669"/>
    <property type="project" value="InterPro"/>
</dbReference>
<proteinExistence type="predicted"/>
<dbReference type="InterPro" id="IPR027417">
    <property type="entry name" value="P-loop_NTPase"/>
</dbReference>
<dbReference type="EMBL" id="CP059268">
    <property type="protein sequence ID" value="QLQ78938.1"/>
    <property type="molecule type" value="Genomic_DNA"/>
</dbReference>
<dbReference type="GO" id="GO:0005634">
    <property type="term" value="C:nucleus"/>
    <property type="evidence" value="ECO:0007669"/>
    <property type="project" value="InterPro"/>
</dbReference>
<name>A0A7H9HMD5_9SACH</name>
<dbReference type="OrthoDB" id="4067310at2759"/>
<dbReference type="CDD" id="cd19478">
    <property type="entry name" value="Csm2"/>
    <property type="match status" value="1"/>
</dbReference>
<evidence type="ECO:0000313" key="1">
    <source>
        <dbReference type="EMBL" id="QLQ78938.1"/>
    </source>
</evidence>
<gene>
    <name evidence="1" type="ORF">HG537_0B02850</name>
</gene>
<accession>A0A7H9HMD5</accession>
<dbReference type="Gene3D" id="3.40.50.300">
    <property type="entry name" value="P-loop containing nucleotide triphosphate hydrolases"/>
    <property type="match status" value="1"/>
</dbReference>
<evidence type="ECO:0000313" key="2">
    <source>
        <dbReference type="Proteomes" id="UP000510647"/>
    </source>
</evidence>
<dbReference type="InterPro" id="IPR031783">
    <property type="entry name" value="Csm2"/>
</dbReference>
<dbReference type="GO" id="GO:0097196">
    <property type="term" value="C:Shu complex"/>
    <property type="evidence" value="ECO:0007669"/>
    <property type="project" value="InterPro"/>
</dbReference>
<dbReference type="Proteomes" id="UP000510647">
    <property type="component" value="Chromosome 2"/>
</dbReference>
<protein>
    <submittedName>
        <fullName evidence="1">Uncharacterized protein</fullName>
    </submittedName>
</protein>
<dbReference type="AlphaFoldDB" id="A0A7H9HMD5"/>
<keyword evidence="2" id="KW-1185">Reference proteome</keyword>
<reference evidence="1 2" key="1">
    <citation type="submission" date="2020-06" db="EMBL/GenBank/DDBJ databases">
        <title>The yeast mating-type switching endonuclease HO is a domesticated member of an unorthodox homing genetic element family.</title>
        <authorList>
            <person name="Coughlan A.Y."/>
            <person name="Lombardi L."/>
            <person name="Braun-Galleani S."/>
            <person name="Martos A.R."/>
            <person name="Galeote V."/>
            <person name="Bigey F."/>
            <person name="Dequin S."/>
            <person name="Byrne K.P."/>
            <person name="Wolfe K.H."/>
        </authorList>
    </citation>
    <scope>NUCLEOTIDE SEQUENCE [LARGE SCALE GENOMIC DNA]</scope>
    <source>
        <strain evidence="1 2">CBS2947</strain>
    </source>
</reference>